<gene>
    <name evidence="1" type="ORF">DPMN_192450</name>
</gene>
<reference evidence="1" key="1">
    <citation type="journal article" date="2019" name="bioRxiv">
        <title>The Genome of the Zebra Mussel, Dreissena polymorpha: A Resource for Invasive Species Research.</title>
        <authorList>
            <person name="McCartney M.A."/>
            <person name="Auch B."/>
            <person name="Kono T."/>
            <person name="Mallez S."/>
            <person name="Zhang Y."/>
            <person name="Obille A."/>
            <person name="Becker A."/>
            <person name="Abrahante J.E."/>
            <person name="Garbe J."/>
            <person name="Badalamenti J.P."/>
            <person name="Herman A."/>
            <person name="Mangelson H."/>
            <person name="Liachko I."/>
            <person name="Sullivan S."/>
            <person name="Sone E.D."/>
            <person name="Koren S."/>
            <person name="Silverstein K.A.T."/>
            <person name="Beckman K.B."/>
            <person name="Gohl D.M."/>
        </authorList>
    </citation>
    <scope>NUCLEOTIDE SEQUENCE</scope>
    <source>
        <strain evidence="1">Duluth1</strain>
        <tissue evidence="1">Whole animal</tissue>
    </source>
</reference>
<evidence type="ECO:0000313" key="2">
    <source>
        <dbReference type="Proteomes" id="UP000828390"/>
    </source>
</evidence>
<protein>
    <submittedName>
        <fullName evidence="1">Uncharacterized protein</fullName>
    </submittedName>
</protein>
<evidence type="ECO:0000313" key="1">
    <source>
        <dbReference type="EMBL" id="KAH3691907.1"/>
    </source>
</evidence>
<dbReference type="Proteomes" id="UP000828390">
    <property type="component" value="Unassembled WGS sequence"/>
</dbReference>
<proteinExistence type="predicted"/>
<sequence length="63" mass="7028">MGGASNKLQDLNNRLYERAGAYVMQVSTEKSKIMVKSTANTSADINLVRSEKESPWRPQKSPD</sequence>
<dbReference type="AlphaFoldDB" id="A0A9D4BFN0"/>
<keyword evidence="2" id="KW-1185">Reference proteome</keyword>
<name>A0A9D4BFN0_DREPO</name>
<dbReference type="EMBL" id="JAIWYP010000028">
    <property type="protein sequence ID" value="KAH3691907.1"/>
    <property type="molecule type" value="Genomic_DNA"/>
</dbReference>
<reference evidence="1" key="2">
    <citation type="submission" date="2020-11" db="EMBL/GenBank/DDBJ databases">
        <authorList>
            <person name="McCartney M.A."/>
            <person name="Auch B."/>
            <person name="Kono T."/>
            <person name="Mallez S."/>
            <person name="Becker A."/>
            <person name="Gohl D.M."/>
            <person name="Silverstein K.A.T."/>
            <person name="Koren S."/>
            <person name="Bechman K.B."/>
            <person name="Herman A."/>
            <person name="Abrahante J.E."/>
            <person name="Garbe J."/>
        </authorList>
    </citation>
    <scope>NUCLEOTIDE SEQUENCE</scope>
    <source>
        <strain evidence="1">Duluth1</strain>
        <tissue evidence="1">Whole animal</tissue>
    </source>
</reference>
<accession>A0A9D4BFN0</accession>
<organism evidence="1 2">
    <name type="scientific">Dreissena polymorpha</name>
    <name type="common">Zebra mussel</name>
    <name type="synonym">Mytilus polymorpha</name>
    <dbReference type="NCBI Taxonomy" id="45954"/>
    <lineage>
        <taxon>Eukaryota</taxon>
        <taxon>Metazoa</taxon>
        <taxon>Spiralia</taxon>
        <taxon>Lophotrochozoa</taxon>
        <taxon>Mollusca</taxon>
        <taxon>Bivalvia</taxon>
        <taxon>Autobranchia</taxon>
        <taxon>Heteroconchia</taxon>
        <taxon>Euheterodonta</taxon>
        <taxon>Imparidentia</taxon>
        <taxon>Neoheterodontei</taxon>
        <taxon>Myida</taxon>
        <taxon>Dreissenoidea</taxon>
        <taxon>Dreissenidae</taxon>
        <taxon>Dreissena</taxon>
    </lineage>
</organism>
<comment type="caution">
    <text evidence="1">The sequence shown here is derived from an EMBL/GenBank/DDBJ whole genome shotgun (WGS) entry which is preliminary data.</text>
</comment>